<evidence type="ECO:0000313" key="2">
    <source>
        <dbReference type="Proteomes" id="UP000814243"/>
    </source>
</evidence>
<accession>A0A922M6X8</accession>
<reference evidence="1" key="1">
    <citation type="journal article" date="2021" name="G3 (Bethesda)">
        <title>Genome and transcriptome analysis of the beet armyworm Spodoptera exigua reveals targets for pest control. .</title>
        <authorList>
            <person name="Simon S."/>
            <person name="Breeschoten T."/>
            <person name="Jansen H.J."/>
            <person name="Dirks R.P."/>
            <person name="Schranz M.E."/>
            <person name="Ros V.I.D."/>
        </authorList>
    </citation>
    <scope>NUCLEOTIDE SEQUENCE</scope>
    <source>
        <strain evidence="1">TB_SE_WUR_2020</strain>
    </source>
</reference>
<evidence type="ECO:0000313" key="1">
    <source>
        <dbReference type="EMBL" id="KAH9631333.1"/>
    </source>
</evidence>
<sequence>MPRCINCWIAIPITQQYLYNATDMDLEIISVLEDWIARQVIDEDYLCQECVNLLILETNNSERQFGHDSVCVCCGISIARRTGRRSHQLNYGDAEWIYTANIISPLEMPANARACNACWQRAHRQPPPAESGLFVISTARTDNEDNLQEPNPIISGSSSIVDSTMWSLPVLPAQTLKMFSESQL</sequence>
<dbReference type="EMBL" id="JACEFF010000764">
    <property type="protein sequence ID" value="KAH9631333.1"/>
    <property type="molecule type" value="Genomic_DNA"/>
</dbReference>
<dbReference type="AlphaFoldDB" id="A0A922M6X8"/>
<proteinExistence type="predicted"/>
<dbReference type="Proteomes" id="UP000814243">
    <property type="component" value="Unassembled WGS sequence"/>
</dbReference>
<name>A0A922M6X8_SPOEX</name>
<protein>
    <submittedName>
        <fullName evidence="1">Uncharacterized protein</fullName>
    </submittedName>
</protein>
<comment type="caution">
    <text evidence="1">The sequence shown here is derived from an EMBL/GenBank/DDBJ whole genome shotgun (WGS) entry which is preliminary data.</text>
</comment>
<organism evidence="1 2">
    <name type="scientific">Spodoptera exigua</name>
    <name type="common">Beet armyworm</name>
    <name type="synonym">Noctua fulgens</name>
    <dbReference type="NCBI Taxonomy" id="7107"/>
    <lineage>
        <taxon>Eukaryota</taxon>
        <taxon>Metazoa</taxon>
        <taxon>Ecdysozoa</taxon>
        <taxon>Arthropoda</taxon>
        <taxon>Hexapoda</taxon>
        <taxon>Insecta</taxon>
        <taxon>Pterygota</taxon>
        <taxon>Neoptera</taxon>
        <taxon>Endopterygota</taxon>
        <taxon>Lepidoptera</taxon>
        <taxon>Glossata</taxon>
        <taxon>Ditrysia</taxon>
        <taxon>Noctuoidea</taxon>
        <taxon>Noctuidae</taxon>
        <taxon>Amphipyrinae</taxon>
        <taxon>Spodoptera</taxon>
    </lineage>
</organism>
<gene>
    <name evidence="1" type="ORF">HF086_007668</name>
</gene>